<protein>
    <submittedName>
        <fullName evidence="1">Uncharacterized protein</fullName>
    </submittedName>
</protein>
<accession>A0ACB0DZM9</accession>
<evidence type="ECO:0000313" key="2">
    <source>
        <dbReference type="Proteomes" id="UP001162501"/>
    </source>
</evidence>
<proteinExistence type="predicted"/>
<name>A0ACB0DZM9_RANTA</name>
<evidence type="ECO:0000313" key="1">
    <source>
        <dbReference type="EMBL" id="CAI9693706.1"/>
    </source>
</evidence>
<reference evidence="1" key="1">
    <citation type="submission" date="2023-05" db="EMBL/GenBank/DDBJ databases">
        <authorList>
            <consortium name="ELIXIR-Norway"/>
        </authorList>
    </citation>
    <scope>NUCLEOTIDE SEQUENCE</scope>
</reference>
<sequence>MHKGPSLVGAGGGAGQGLGWTRWPRPGQQEDPAMPARPRHAWSGAHAAQAAEETQSPPQGPPSGACRHRQSPEGWSAAGRAPASASEFAEHRLRRQPRLPSELPGLGQGCWGVHHSRGNGRNHPDEQLELRSWLQPRHFSAGGTSASNSRNASSSHPWDISDMEKLRPRSDMTSGQFGGKLELPPGRSPSKEAAPQVPGLSSFSTLLSI</sequence>
<organism evidence="1 2">
    <name type="scientific">Rangifer tarandus platyrhynchus</name>
    <name type="common">Svalbard reindeer</name>
    <dbReference type="NCBI Taxonomy" id="3082113"/>
    <lineage>
        <taxon>Eukaryota</taxon>
        <taxon>Metazoa</taxon>
        <taxon>Chordata</taxon>
        <taxon>Craniata</taxon>
        <taxon>Vertebrata</taxon>
        <taxon>Euteleostomi</taxon>
        <taxon>Mammalia</taxon>
        <taxon>Eutheria</taxon>
        <taxon>Laurasiatheria</taxon>
        <taxon>Artiodactyla</taxon>
        <taxon>Ruminantia</taxon>
        <taxon>Pecora</taxon>
        <taxon>Cervidae</taxon>
        <taxon>Odocoileinae</taxon>
        <taxon>Rangifer</taxon>
    </lineage>
</organism>
<dbReference type="Proteomes" id="UP001162501">
    <property type="component" value="Chromosome 13"/>
</dbReference>
<dbReference type="EMBL" id="OX596097">
    <property type="protein sequence ID" value="CAI9693706.1"/>
    <property type="molecule type" value="Genomic_DNA"/>
</dbReference>
<gene>
    <name evidence="1" type="ORF">MRATA1EN3_LOCUS4919</name>
</gene>